<dbReference type="NCBIfam" id="TIGR00785">
    <property type="entry name" value="dass"/>
    <property type="match status" value="1"/>
</dbReference>
<feature type="transmembrane region" description="Helical" evidence="9">
    <location>
        <begin position="308"/>
        <end position="330"/>
    </location>
</feature>
<reference evidence="10 11" key="1">
    <citation type="journal article" date="2014" name="Int. J. Syst. Evol. Microbiol.">
        <title>Complete genome sequence of Corynebacterium casei LMG S-19264T (=DSM 44701T), isolated from a smear-ripened cheese.</title>
        <authorList>
            <consortium name="US DOE Joint Genome Institute (JGI-PGF)"/>
            <person name="Walter F."/>
            <person name="Albersmeier A."/>
            <person name="Kalinowski J."/>
            <person name="Ruckert C."/>
        </authorList>
    </citation>
    <scope>NUCLEOTIDE SEQUENCE [LARGE SCALE GENOMIC DNA]</scope>
    <source>
        <strain evidence="10 11">CCM 8669</strain>
    </source>
</reference>
<evidence type="ECO:0000256" key="7">
    <source>
        <dbReference type="ARBA" id="ARBA00023136"/>
    </source>
</evidence>
<feature type="transmembrane region" description="Helical" evidence="9">
    <location>
        <begin position="342"/>
        <end position="361"/>
    </location>
</feature>
<sequence>MNKAMKSHHLHAAEREHRVVQAHQQTHHHDESPHGFLAHLHLKPIWFVLAHLVMVAILLLPFDDSLDQAGKVALAVLGFAVVMWVSEAVSYPVSSVMIIAYITLFLGFTPDPESPGEMLGTSSALPTALGGFSSSSVALVAAALALAAAMQATGLHKRLALLVLKFAGEKTSHIVIGAIVISVILAFFVPSATARAGAVVPILMGMVVAFGLEKNSKMAALLIITAAQSISIWNIGIKTAAAQNLVAMGFIGDSMGENVSWGEWFLWAAPWSIIMSVVLFFVMRWAIKPETDRMEGGRETVRAQLAEIGPITGAEIRLVVVSVLLLIFWATEDILHPIDSSTVTIVAIAFLLLPKVGVFTWKTAESLINWGTLVVFAIGISLGSLLLKTGAAAWLSQKTFGALGLDNLPLLATIALVSIFTILIHLGFASATSLSSALIPVYIALATTLQTPDGGLGFVVIQQFIISFGFLLPVSAPQNMLAYGTGAFTTKQFLRTGIPLTVIGYLLVLLLSATYWNWLGLV</sequence>
<feature type="transmembrane region" description="Helical" evidence="9">
    <location>
        <begin position="195"/>
        <end position="212"/>
    </location>
</feature>
<comment type="similarity">
    <text evidence="2">Belongs to the SLC13A/DASS transporter (TC 2.A.47) family. NADC subfamily.</text>
</comment>
<dbReference type="Proteomes" id="UP000600171">
    <property type="component" value="Unassembled WGS sequence"/>
</dbReference>
<dbReference type="GO" id="GO:0005886">
    <property type="term" value="C:plasma membrane"/>
    <property type="evidence" value="ECO:0007669"/>
    <property type="project" value="TreeGrafter"/>
</dbReference>
<feature type="transmembrane region" description="Helical" evidence="9">
    <location>
        <begin position="373"/>
        <end position="395"/>
    </location>
</feature>
<keyword evidence="6 9" id="KW-1133">Transmembrane helix</keyword>
<evidence type="ECO:0000256" key="2">
    <source>
        <dbReference type="ARBA" id="ARBA00006772"/>
    </source>
</evidence>
<evidence type="ECO:0000313" key="11">
    <source>
        <dbReference type="Proteomes" id="UP000600171"/>
    </source>
</evidence>
<evidence type="ECO:0000313" key="10">
    <source>
        <dbReference type="EMBL" id="GGH56303.1"/>
    </source>
</evidence>
<evidence type="ECO:0000256" key="1">
    <source>
        <dbReference type="ARBA" id="ARBA00004141"/>
    </source>
</evidence>
<dbReference type="AlphaFoldDB" id="A0A917IKX7"/>
<feature type="transmembrane region" description="Helical" evidence="9">
    <location>
        <begin position="68"/>
        <end position="85"/>
    </location>
</feature>
<dbReference type="GO" id="GO:0008514">
    <property type="term" value="F:organic anion transmembrane transporter activity"/>
    <property type="evidence" value="ECO:0007669"/>
    <property type="project" value="UniProtKB-ARBA"/>
</dbReference>
<dbReference type="RefSeq" id="WP_229722977.1">
    <property type="nucleotide sequence ID" value="NZ_BMDC01000001.1"/>
</dbReference>
<dbReference type="PIRSF" id="PIRSF002457">
    <property type="entry name" value="DASS"/>
    <property type="match status" value="1"/>
</dbReference>
<protein>
    <recommendedName>
        <fullName evidence="4">Sodium-dependent dicarboxylate transporter SdcS</fullName>
    </recommendedName>
    <alternativeName>
        <fullName evidence="8">Na(+)/dicarboxylate symporter</fullName>
    </alternativeName>
</protein>
<evidence type="ECO:0000256" key="8">
    <source>
        <dbReference type="ARBA" id="ARBA00031174"/>
    </source>
</evidence>
<dbReference type="Pfam" id="PF00939">
    <property type="entry name" value="Na_sulph_symp"/>
    <property type="match status" value="1"/>
</dbReference>
<keyword evidence="11" id="KW-1185">Reference proteome</keyword>
<accession>A0A917IKX7</accession>
<comment type="caution">
    <text evidence="10">The sequence shown here is derived from an EMBL/GenBank/DDBJ whole genome shotgun (WGS) entry which is preliminary data.</text>
</comment>
<feature type="transmembrane region" description="Helical" evidence="9">
    <location>
        <begin position="45"/>
        <end position="62"/>
    </location>
</feature>
<evidence type="ECO:0000256" key="4">
    <source>
        <dbReference type="ARBA" id="ARBA00020150"/>
    </source>
</evidence>
<feature type="transmembrane region" description="Helical" evidence="9">
    <location>
        <begin position="497"/>
        <end position="518"/>
    </location>
</feature>
<evidence type="ECO:0000256" key="6">
    <source>
        <dbReference type="ARBA" id="ARBA00022989"/>
    </source>
</evidence>
<dbReference type="PANTHER" id="PTHR10283">
    <property type="entry name" value="SOLUTE CARRIER FAMILY 13 MEMBER"/>
    <property type="match status" value="1"/>
</dbReference>
<evidence type="ECO:0000256" key="9">
    <source>
        <dbReference type="SAM" id="Phobius"/>
    </source>
</evidence>
<keyword evidence="7 9" id="KW-0472">Membrane</keyword>
<dbReference type="GO" id="GO:1905039">
    <property type="term" value="P:carboxylic acid transmembrane transport"/>
    <property type="evidence" value="ECO:0007669"/>
    <property type="project" value="UniProtKB-ARBA"/>
</dbReference>
<dbReference type="InterPro" id="IPR030676">
    <property type="entry name" value="CitT-rel"/>
</dbReference>
<dbReference type="InterPro" id="IPR001898">
    <property type="entry name" value="SLC13A/DASS"/>
</dbReference>
<feature type="transmembrane region" description="Helical" evidence="9">
    <location>
        <begin position="407"/>
        <end position="424"/>
    </location>
</feature>
<keyword evidence="5 9" id="KW-0812">Transmembrane</keyword>
<dbReference type="PANTHER" id="PTHR10283:SF82">
    <property type="entry name" value="SOLUTE CARRIER FAMILY 13 MEMBER 2"/>
    <property type="match status" value="1"/>
</dbReference>
<feature type="transmembrane region" description="Helical" evidence="9">
    <location>
        <begin position="455"/>
        <end position="476"/>
    </location>
</feature>
<feature type="transmembrane region" description="Helical" evidence="9">
    <location>
        <begin position="264"/>
        <end position="287"/>
    </location>
</feature>
<comment type="similarity">
    <text evidence="3">Belongs to the SLC13A/DASS transporter (TC 2.A.47) family. DIT1 subfamily.</text>
</comment>
<name>A0A917IKX7_9MICC</name>
<feature type="transmembrane region" description="Helical" evidence="9">
    <location>
        <begin position="129"/>
        <end position="150"/>
    </location>
</feature>
<feature type="transmembrane region" description="Helical" evidence="9">
    <location>
        <begin position="171"/>
        <end position="189"/>
    </location>
</feature>
<comment type="subcellular location">
    <subcellularLocation>
        <location evidence="1">Membrane</location>
        <topology evidence="1">Multi-pass membrane protein</topology>
    </subcellularLocation>
</comment>
<proteinExistence type="inferred from homology"/>
<evidence type="ECO:0000256" key="5">
    <source>
        <dbReference type="ARBA" id="ARBA00022692"/>
    </source>
</evidence>
<gene>
    <name evidence="10" type="ORF">GCM10007359_00260</name>
</gene>
<evidence type="ECO:0000256" key="3">
    <source>
        <dbReference type="ARBA" id="ARBA00007349"/>
    </source>
</evidence>
<feature type="transmembrane region" description="Helical" evidence="9">
    <location>
        <begin position="219"/>
        <end position="237"/>
    </location>
</feature>
<dbReference type="EMBL" id="BMDC01000001">
    <property type="protein sequence ID" value="GGH56303.1"/>
    <property type="molecule type" value="Genomic_DNA"/>
</dbReference>
<organism evidence="10 11">
    <name type="scientific">Rothia aerolata</name>
    <dbReference type="NCBI Taxonomy" id="1812262"/>
    <lineage>
        <taxon>Bacteria</taxon>
        <taxon>Bacillati</taxon>
        <taxon>Actinomycetota</taxon>
        <taxon>Actinomycetes</taxon>
        <taxon>Micrococcales</taxon>
        <taxon>Micrococcaceae</taxon>
        <taxon>Rothia</taxon>
    </lineage>
</organism>